<feature type="region of interest" description="Disordered" evidence="1">
    <location>
        <begin position="87"/>
        <end position="366"/>
    </location>
</feature>
<evidence type="ECO:0000256" key="1">
    <source>
        <dbReference type="SAM" id="MobiDB-lite"/>
    </source>
</evidence>
<feature type="compositionally biased region" description="Acidic residues" evidence="1">
    <location>
        <begin position="105"/>
        <end position="120"/>
    </location>
</feature>
<feature type="compositionally biased region" description="Acidic residues" evidence="1">
    <location>
        <begin position="281"/>
        <end position="290"/>
    </location>
</feature>
<comment type="caution">
    <text evidence="2">The sequence shown here is derived from an EMBL/GenBank/DDBJ whole genome shotgun (WGS) entry which is preliminary data.</text>
</comment>
<feature type="compositionally biased region" description="Basic and acidic residues" evidence="1">
    <location>
        <begin position="357"/>
        <end position="366"/>
    </location>
</feature>
<feature type="compositionally biased region" description="Basic residues" evidence="1">
    <location>
        <begin position="177"/>
        <end position="201"/>
    </location>
</feature>
<organism evidence="2 3">
    <name type="scientific">Penicillium egyptiacum</name>
    <dbReference type="NCBI Taxonomy" id="1303716"/>
    <lineage>
        <taxon>Eukaryota</taxon>
        <taxon>Fungi</taxon>
        <taxon>Dikarya</taxon>
        <taxon>Ascomycota</taxon>
        <taxon>Pezizomycotina</taxon>
        <taxon>Eurotiomycetes</taxon>
        <taxon>Eurotiomycetidae</taxon>
        <taxon>Eurotiales</taxon>
        <taxon>Aspergillaceae</taxon>
        <taxon>Penicillium</taxon>
    </lineage>
</organism>
<dbReference type="AlphaFoldDB" id="A0A9W4KJH2"/>
<sequence length="366" mass="40361">MIFRTPHNPEWMGMSGADIKYLILAHFCYAPQQIDNVKLGRLTGISAKYARRAFATAKRNVLRLGALDAQFMSIVSEEAYVCTQGISDDQTEKSSKYKKSKFSPDESDEGSTAESSESETDDFRSKGLRQNAKRKNHANRKRKGKSMTIDSESADEDSEVGDDESPLPNFKTPSKTQRQKTKQKAPKHKGHAKHSASHGARKGRDSPFHTSTKSSSSRAGRQNIQRKQGLKRGRDPHHYQDGSTEESADESSSAEMYGSSRTSYGRIKRKRLGKPSGLADTSDDDSEMEEEVGRRSARAYAKYTPVKTKSQAGNRKKLGKTNELAESPDKDLVGGAMDGLSLNWDASKTNGRAAKSTKHDGEGDSV</sequence>
<evidence type="ECO:0000313" key="3">
    <source>
        <dbReference type="Proteomes" id="UP001154252"/>
    </source>
</evidence>
<evidence type="ECO:0000313" key="2">
    <source>
        <dbReference type="EMBL" id="CAG8909395.1"/>
    </source>
</evidence>
<gene>
    <name evidence="2" type="ORF">PEGY_LOCUS10185</name>
</gene>
<accession>A0A9W4KJH2</accession>
<name>A0A9W4KJH2_9EURO</name>
<feature type="compositionally biased region" description="Basic residues" evidence="1">
    <location>
        <begin position="131"/>
        <end position="145"/>
    </location>
</feature>
<dbReference type="OrthoDB" id="4367887at2759"/>
<dbReference type="Proteomes" id="UP001154252">
    <property type="component" value="Unassembled WGS sequence"/>
</dbReference>
<feature type="compositionally biased region" description="Acidic residues" evidence="1">
    <location>
        <begin position="152"/>
        <end position="165"/>
    </location>
</feature>
<reference evidence="2" key="1">
    <citation type="submission" date="2021-07" db="EMBL/GenBank/DDBJ databases">
        <authorList>
            <person name="Branca A.L. A."/>
        </authorList>
    </citation>
    <scope>NUCLEOTIDE SEQUENCE</scope>
</reference>
<protein>
    <submittedName>
        <fullName evidence="2">Uncharacterized protein</fullName>
    </submittedName>
</protein>
<proteinExistence type="predicted"/>
<dbReference type="EMBL" id="CAJVRC010000900">
    <property type="protein sequence ID" value="CAG8909395.1"/>
    <property type="molecule type" value="Genomic_DNA"/>
</dbReference>
<keyword evidence="3" id="KW-1185">Reference proteome</keyword>